<feature type="domain" description="5'-3' exoribonuclease 1 SH3-like" evidence="2">
    <location>
        <begin position="694"/>
        <end position="763"/>
    </location>
</feature>
<dbReference type="Pfam" id="PF18129">
    <property type="entry name" value="SH3_12"/>
    <property type="match status" value="1"/>
</dbReference>
<dbReference type="InterPro" id="IPR027073">
    <property type="entry name" value="5_3_exoribonuclease"/>
</dbReference>
<dbReference type="InterPro" id="IPR041412">
    <property type="entry name" value="Xrn1_helical"/>
</dbReference>
<reference evidence="6" key="1">
    <citation type="submission" date="2025-08" db="UniProtKB">
        <authorList>
            <consortium name="RefSeq"/>
        </authorList>
    </citation>
    <scope>IDENTIFICATION</scope>
    <source>
        <tissue evidence="6">Muscle</tissue>
    </source>
</reference>
<dbReference type="InterPro" id="IPR040992">
    <property type="entry name" value="XRN1_D1"/>
</dbReference>
<keyword evidence="5" id="KW-1185">Reference proteome</keyword>
<dbReference type="InterPro" id="IPR041385">
    <property type="entry name" value="SH3_12"/>
</dbReference>
<dbReference type="RefSeq" id="XP_022244143.1">
    <property type="nucleotide sequence ID" value="XM_022388435.1"/>
</dbReference>
<name>A0ABM1SKI7_LIMPO</name>
<evidence type="ECO:0000313" key="6">
    <source>
        <dbReference type="RefSeq" id="XP_022244143.1"/>
    </source>
</evidence>
<dbReference type="InterPro" id="IPR041106">
    <property type="entry name" value="XRN1_D2_D3"/>
</dbReference>
<protein>
    <submittedName>
        <fullName evidence="6">5'-3' exoribonuclease 1-like</fullName>
    </submittedName>
</protein>
<dbReference type="Pfam" id="PF18334">
    <property type="entry name" value="XRN1_D2_D3"/>
    <property type="match status" value="1"/>
</dbReference>
<organism evidence="5 6">
    <name type="scientific">Limulus polyphemus</name>
    <name type="common">Atlantic horseshoe crab</name>
    <dbReference type="NCBI Taxonomy" id="6850"/>
    <lineage>
        <taxon>Eukaryota</taxon>
        <taxon>Metazoa</taxon>
        <taxon>Ecdysozoa</taxon>
        <taxon>Arthropoda</taxon>
        <taxon>Chelicerata</taxon>
        <taxon>Merostomata</taxon>
        <taxon>Xiphosura</taxon>
        <taxon>Limulidae</taxon>
        <taxon>Limulus</taxon>
    </lineage>
</organism>
<proteinExistence type="predicted"/>
<dbReference type="Pfam" id="PF17846">
    <property type="entry name" value="XRN_M"/>
    <property type="match status" value="1"/>
</dbReference>
<dbReference type="Gene3D" id="2.170.260.40">
    <property type="match status" value="1"/>
</dbReference>
<sequence>TSHKLLDLDFGEEYDDDEDDETSEEMFELEFKQHKRDYYMNKLDYEAVTLDVLKDQAYGYVRAIQWNLHYYYNGVASWSWFYPHHYAPYISDVRDFSNLNLEYDLGKPFLPFQQLLAVLPAGSKDLLPKAYQGLMCNENSPLKEFYPSEFKTDLNGKLQEWEAVVLIPFIDEKKLLSSMEPLKELLTVDEKQRNRHGPHLLYTYTEESLGTYPSSLPARFPDIHDNHAHCQEVHEDTFHLPANKIKKGLCDGVKLDVYIPGFPTFRHIEHKVTLRNEKVKVFHMVSRNDNMIVSINKDISQSLEEVAAEFCGQCVYVSWPHLEEAKVLSISDGQFRYSLSDGKREKGQLVKNEMSEEETSIWRKQASSVSEHYFERFGILTGNVEILLHVAKLTGRKYICESSGMVTLEKQWSPVASAFPLQCIVKNLEVQAQNFNQFTSVEEMFTPGTLCFMLGHPHYGCMGEVIETNLVRDKGRIRIKFSISQEPDLKNVIRNKKNLMTDHYMTGFQVAQKLGISSHMLSRMTGTVFVQTNSLESMSANKTNVGLNLKFNKKNEEIPGYSRKIDNIWFYSEKAVEVMKEYIEKFPILFERIVSYIQQDVIHVDDLFPEENGRDLIHQISAWLKSLPCSKVERQKCGAEVLDEPVVKAIEELVDKFQDYNSEQLKHIVMQVKPNLLYRPFYCHGSSVPDPNSNYMLFDRVINVREGYSVPLGLRGTVIGIHEGDKVTDTMYDVVFDKSFPGGIGIRCSATRGYRLQASALINLSHGNRFKLTTENGFLQSFKNVEESLFDTVLNEKPMTETFKEKKKNYKFQGEGNLDSLYNCRRPQEIHHLSTQTIEQSIPFQYHHALSPSSNPISCYTGQNMQHKHWQTSHCPSIRQPPFYNQIYNVYTCDPSQSSFPPSMATRDFRTQDGVPVDFVTPVFGKHQGTMIGYRDTVGYERVSSGGRESENTELSK</sequence>
<evidence type="ECO:0000259" key="3">
    <source>
        <dbReference type="Pfam" id="PF18332"/>
    </source>
</evidence>
<dbReference type="Gene3D" id="1.25.40.1050">
    <property type="match status" value="1"/>
</dbReference>
<evidence type="ECO:0000313" key="5">
    <source>
        <dbReference type="Proteomes" id="UP000694941"/>
    </source>
</evidence>
<feature type="domain" description="Exoribonuclease Xrn1 D2/D3" evidence="4">
    <location>
        <begin position="441"/>
        <end position="664"/>
    </location>
</feature>
<dbReference type="Proteomes" id="UP000694941">
    <property type="component" value="Unplaced"/>
</dbReference>
<dbReference type="Pfam" id="PF18332">
    <property type="entry name" value="XRN1_D1"/>
    <property type="match status" value="1"/>
</dbReference>
<dbReference type="InterPro" id="IPR047008">
    <property type="entry name" value="XRN1_SH3_sf"/>
</dbReference>
<accession>A0ABM1SKI7</accession>
<feature type="domain" description="5'-3' exoribonuclease 1 D1" evidence="3">
    <location>
        <begin position="248"/>
        <end position="435"/>
    </location>
</feature>
<gene>
    <name evidence="6" type="primary">LOC106461464</name>
</gene>
<evidence type="ECO:0000259" key="2">
    <source>
        <dbReference type="Pfam" id="PF18129"/>
    </source>
</evidence>
<dbReference type="Gene3D" id="2.30.30.750">
    <property type="match status" value="1"/>
</dbReference>
<evidence type="ECO:0000259" key="4">
    <source>
        <dbReference type="Pfam" id="PF18334"/>
    </source>
</evidence>
<dbReference type="GeneID" id="106461464"/>
<feature type="domain" description="Xrn1 helical" evidence="1">
    <location>
        <begin position="12"/>
        <end position="209"/>
    </location>
</feature>
<dbReference type="PANTHER" id="PTHR12341:SF7">
    <property type="entry name" value="5'-3' EXORIBONUCLEASE 1"/>
    <property type="match status" value="1"/>
</dbReference>
<dbReference type="PANTHER" id="PTHR12341">
    <property type="entry name" value="5'-&gt;3' EXORIBONUCLEASE"/>
    <property type="match status" value="1"/>
</dbReference>
<dbReference type="InterPro" id="IPR047007">
    <property type="entry name" value="XRN1_D1_sf"/>
</dbReference>
<evidence type="ECO:0000259" key="1">
    <source>
        <dbReference type="Pfam" id="PF17846"/>
    </source>
</evidence>
<feature type="non-terminal residue" evidence="6">
    <location>
        <position position="1"/>
    </location>
</feature>